<feature type="domain" description="Transposase putative helix-turn-helix" evidence="1">
    <location>
        <begin position="1"/>
        <end position="45"/>
    </location>
</feature>
<gene>
    <name evidence="2" type="ORF">ERS852407_01348</name>
</gene>
<protein>
    <submittedName>
        <fullName evidence="2">Transposase-like protein b</fullName>
    </submittedName>
</protein>
<evidence type="ECO:0000259" key="1">
    <source>
        <dbReference type="Pfam" id="PF12323"/>
    </source>
</evidence>
<evidence type="ECO:0000313" key="3">
    <source>
        <dbReference type="Proteomes" id="UP000095651"/>
    </source>
</evidence>
<dbReference type="EMBL" id="CYZE01000002">
    <property type="protein sequence ID" value="CUN88259.1"/>
    <property type="molecule type" value="Genomic_DNA"/>
</dbReference>
<accession>A0A174AK40</accession>
<dbReference type="Pfam" id="PF12323">
    <property type="entry name" value="HTH_OrfB_IS605"/>
    <property type="match status" value="1"/>
</dbReference>
<name>A0A174AK40_9FIRM</name>
<proteinExistence type="predicted"/>
<organism evidence="2 3">
    <name type="scientific">Hungatella hathewayi</name>
    <dbReference type="NCBI Taxonomy" id="154046"/>
    <lineage>
        <taxon>Bacteria</taxon>
        <taxon>Bacillati</taxon>
        <taxon>Bacillota</taxon>
        <taxon>Clostridia</taxon>
        <taxon>Lachnospirales</taxon>
        <taxon>Lachnospiraceae</taxon>
        <taxon>Hungatella</taxon>
    </lineage>
</organism>
<reference evidence="2 3" key="1">
    <citation type="submission" date="2015-09" db="EMBL/GenBank/DDBJ databases">
        <authorList>
            <consortium name="Pathogen Informatics"/>
        </authorList>
    </citation>
    <scope>NUCLEOTIDE SEQUENCE [LARGE SCALE GENOMIC DNA]</scope>
    <source>
        <strain evidence="2 3">2789STDY5608850</strain>
    </source>
</reference>
<evidence type="ECO:0000313" key="2">
    <source>
        <dbReference type="EMBL" id="CUN88259.1"/>
    </source>
</evidence>
<dbReference type="RefSeq" id="WP_055653632.1">
    <property type="nucleotide sequence ID" value="NZ_CABIXC010000002.1"/>
</dbReference>
<dbReference type="Proteomes" id="UP000095651">
    <property type="component" value="Unassembled WGS sequence"/>
</dbReference>
<dbReference type="AlphaFoldDB" id="A0A174AK40"/>
<dbReference type="InterPro" id="IPR021027">
    <property type="entry name" value="Transposase_put_HTH"/>
</dbReference>
<dbReference type="NCBIfam" id="NF040570">
    <property type="entry name" value="guided_TnpB"/>
    <property type="match status" value="1"/>
</dbReference>
<sequence length="153" mass="18100">MEKAYRYRIYPNEEQKNFISRTFGCCRFVYNYYLDKRVLEYQENGVTLTYQECSADIKYLKETYEWLKEADSISLQTTLKNLERAYQKFFKAHTGFPKFKSRKNHRQSYTTKMTNGNIRIGEGKIKLPKLGSAGTIRKILRITLLYGGRDAEA</sequence>